<dbReference type="InterPro" id="IPR000515">
    <property type="entry name" value="MetI-like"/>
</dbReference>
<gene>
    <name evidence="9" type="ORF">NK118_13575</name>
</gene>
<dbReference type="SUPFAM" id="SSF161098">
    <property type="entry name" value="MetI-like"/>
    <property type="match status" value="1"/>
</dbReference>
<protein>
    <submittedName>
        <fullName evidence="9">Sugar ABC transporter permease</fullName>
    </submittedName>
</protein>
<sequence length="290" mass="32299">MKIKKKWVVAFLVPSTLLFLFVYALSLVVLLVTSFTQWNIGQEIKFIGIQNYVELFTSTVFKAAALNTVKWVLLQSSVHVLIGVMFALVVSRRAKSWHARFARTVFMIPNIISSAAWGMVFLCILNPKFGLLNSIVRLLSQEEYSQNWFMDPKTAFLSVTMIWLPFAATVALIVSAEMTAVDSTVYEAASIDGATYFQTSVYITLPLMKNAIATGTILSATSMLQKLDIILMTTNGGPGTTTINMPLLIYETSMRENNYSLASAQGIILIMMGLVSIGIINRIYRMNKED</sequence>
<keyword evidence="6 7" id="KW-0472">Membrane</keyword>
<dbReference type="PANTHER" id="PTHR30193">
    <property type="entry name" value="ABC TRANSPORTER PERMEASE PROTEIN"/>
    <property type="match status" value="1"/>
</dbReference>
<feature type="transmembrane region" description="Helical" evidence="7">
    <location>
        <begin position="7"/>
        <end position="32"/>
    </location>
</feature>
<dbReference type="CDD" id="cd06261">
    <property type="entry name" value="TM_PBP2"/>
    <property type="match status" value="1"/>
</dbReference>
<comment type="similarity">
    <text evidence="7">Belongs to the binding-protein-dependent transport system permease family.</text>
</comment>
<keyword evidence="4 7" id="KW-0812">Transmembrane</keyword>
<evidence type="ECO:0000256" key="3">
    <source>
        <dbReference type="ARBA" id="ARBA00022475"/>
    </source>
</evidence>
<evidence type="ECO:0000259" key="8">
    <source>
        <dbReference type="PROSITE" id="PS50928"/>
    </source>
</evidence>
<feature type="domain" description="ABC transmembrane type-1" evidence="8">
    <location>
        <begin position="65"/>
        <end position="280"/>
    </location>
</feature>
<keyword evidence="5 7" id="KW-1133">Transmembrane helix</keyword>
<evidence type="ECO:0000256" key="1">
    <source>
        <dbReference type="ARBA" id="ARBA00004651"/>
    </source>
</evidence>
<feature type="transmembrane region" description="Helical" evidence="7">
    <location>
        <begin position="155"/>
        <end position="174"/>
    </location>
</feature>
<evidence type="ECO:0000313" key="10">
    <source>
        <dbReference type="Proteomes" id="UP001523565"/>
    </source>
</evidence>
<evidence type="ECO:0000256" key="5">
    <source>
        <dbReference type="ARBA" id="ARBA00022989"/>
    </source>
</evidence>
<dbReference type="PROSITE" id="PS50928">
    <property type="entry name" value="ABC_TM1"/>
    <property type="match status" value="1"/>
</dbReference>
<organism evidence="9 10">
    <name type="scientific">Ohessyouella blattaphilus</name>
    <dbReference type="NCBI Taxonomy" id="2949333"/>
    <lineage>
        <taxon>Bacteria</taxon>
        <taxon>Bacillati</taxon>
        <taxon>Bacillota</taxon>
        <taxon>Clostridia</taxon>
        <taxon>Lachnospirales</taxon>
        <taxon>Lachnospiraceae</taxon>
        <taxon>Ohessyouella</taxon>
    </lineage>
</organism>
<reference evidence="9 10" key="1">
    <citation type="journal article" date="2022" name="Genome Biol. Evol.">
        <title>Host diet, physiology and behaviors set the stage for Lachnospiraceae cladogenesis.</title>
        <authorList>
            <person name="Vera-Ponce De Leon A."/>
            <person name="Schneider M."/>
            <person name="Jahnes B.C."/>
            <person name="Sadowski V."/>
            <person name="Camuy-Velez L.A."/>
            <person name="Duan J."/>
            <person name="Sabree Z.L."/>
        </authorList>
    </citation>
    <scope>NUCLEOTIDE SEQUENCE [LARGE SCALE GENOMIC DNA]</scope>
    <source>
        <strain evidence="9 10">PAL227</strain>
    </source>
</reference>
<evidence type="ECO:0000256" key="4">
    <source>
        <dbReference type="ARBA" id="ARBA00022692"/>
    </source>
</evidence>
<evidence type="ECO:0000256" key="7">
    <source>
        <dbReference type="RuleBase" id="RU363032"/>
    </source>
</evidence>
<evidence type="ECO:0000256" key="2">
    <source>
        <dbReference type="ARBA" id="ARBA00022448"/>
    </source>
</evidence>
<dbReference type="Gene3D" id="1.10.3720.10">
    <property type="entry name" value="MetI-like"/>
    <property type="match status" value="1"/>
</dbReference>
<dbReference type="InterPro" id="IPR035906">
    <property type="entry name" value="MetI-like_sf"/>
</dbReference>
<proteinExistence type="inferred from homology"/>
<keyword evidence="3" id="KW-1003">Cell membrane</keyword>
<dbReference type="PANTHER" id="PTHR30193:SF37">
    <property type="entry name" value="INNER MEMBRANE ABC TRANSPORTER PERMEASE PROTEIN YCJO"/>
    <property type="match status" value="1"/>
</dbReference>
<evidence type="ECO:0000256" key="6">
    <source>
        <dbReference type="ARBA" id="ARBA00023136"/>
    </source>
</evidence>
<comment type="subcellular location">
    <subcellularLocation>
        <location evidence="1 7">Cell membrane</location>
        <topology evidence="1 7">Multi-pass membrane protein</topology>
    </subcellularLocation>
</comment>
<feature type="transmembrane region" description="Helical" evidence="7">
    <location>
        <begin position="111"/>
        <end position="135"/>
    </location>
</feature>
<keyword evidence="10" id="KW-1185">Reference proteome</keyword>
<name>A0ABT1EKQ3_9FIRM</name>
<dbReference type="InterPro" id="IPR051393">
    <property type="entry name" value="ABC_transporter_permease"/>
</dbReference>
<dbReference type="Pfam" id="PF00528">
    <property type="entry name" value="BPD_transp_1"/>
    <property type="match status" value="1"/>
</dbReference>
<feature type="transmembrane region" description="Helical" evidence="7">
    <location>
        <begin position="262"/>
        <end position="284"/>
    </location>
</feature>
<feature type="transmembrane region" description="Helical" evidence="7">
    <location>
        <begin position="71"/>
        <end position="90"/>
    </location>
</feature>
<comment type="caution">
    <text evidence="9">The sequence shown here is derived from an EMBL/GenBank/DDBJ whole genome shotgun (WGS) entry which is preliminary data.</text>
</comment>
<evidence type="ECO:0000313" key="9">
    <source>
        <dbReference type="EMBL" id="MCP1111280.1"/>
    </source>
</evidence>
<accession>A0ABT1EKQ3</accession>
<keyword evidence="2 7" id="KW-0813">Transport</keyword>
<dbReference type="RefSeq" id="WP_262070158.1">
    <property type="nucleotide sequence ID" value="NZ_JAMXOC010000027.1"/>
</dbReference>
<dbReference type="Proteomes" id="UP001523565">
    <property type="component" value="Unassembled WGS sequence"/>
</dbReference>
<dbReference type="EMBL" id="JAMZFV010000027">
    <property type="protein sequence ID" value="MCP1111280.1"/>
    <property type="molecule type" value="Genomic_DNA"/>
</dbReference>